<dbReference type="GO" id="GO:0006364">
    <property type="term" value="P:rRNA processing"/>
    <property type="evidence" value="ECO:0007669"/>
    <property type="project" value="TreeGrafter"/>
</dbReference>
<dbReference type="PANTHER" id="PTHR17972:SF0">
    <property type="entry name" value="NUCLEOLAR PROTEIN 6"/>
    <property type="match status" value="1"/>
</dbReference>
<dbReference type="InterPro" id="IPR035367">
    <property type="entry name" value="Nrap_D2"/>
</dbReference>
<dbReference type="OrthoDB" id="10251401at2759"/>
<evidence type="ECO:0000256" key="1">
    <source>
        <dbReference type="RuleBase" id="RU364032"/>
    </source>
</evidence>
<dbReference type="Gene3D" id="1.10.1410.10">
    <property type="match status" value="1"/>
</dbReference>
<dbReference type="Proteomes" id="UP000230423">
    <property type="component" value="Unassembled WGS sequence"/>
</dbReference>
<dbReference type="GO" id="GO:0032545">
    <property type="term" value="C:CURI complex"/>
    <property type="evidence" value="ECO:0007669"/>
    <property type="project" value="TreeGrafter"/>
</dbReference>
<dbReference type="GO" id="GO:0006409">
    <property type="term" value="P:tRNA export from nucleus"/>
    <property type="evidence" value="ECO:0007669"/>
    <property type="project" value="TreeGrafter"/>
</dbReference>
<evidence type="ECO:0000259" key="2">
    <source>
        <dbReference type="Pfam" id="PF17403"/>
    </source>
</evidence>
<keyword evidence="1" id="KW-0694">RNA-binding</keyword>
<dbReference type="EMBL" id="KZ384608">
    <property type="protein sequence ID" value="PIO55699.1"/>
    <property type="molecule type" value="Genomic_DNA"/>
</dbReference>
<dbReference type="GO" id="GO:0032040">
    <property type="term" value="C:small-subunit processome"/>
    <property type="evidence" value="ECO:0007669"/>
    <property type="project" value="TreeGrafter"/>
</dbReference>
<keyword evidence="1" id="KW-0539">Nucleus</keyword>
<feature type="non-terminal residue" evidence="3">
    <location>
        <position position="1"/>
    </location>
</feature>
<reference evidence="3 4" key="1">
    <citation type="submission" date="2015-09" db="EMBL/GenBank/DDBJ databases">
        <title>Draft genome of the parasitic nematode Teladorsagia circumcincta isolate WARC Sus (inbred).</title>
        <authorList>
            <person name="Mitreva M."/>
        </authorList>
    </citation>
    <scope>NUCLEOTIDE SEQUENCE [LARGE SCALE GENOMIC DNA]</scope>
    <source>
        <strain evidence="3 4">S</strain>
    </source>
</reference>
<comment type="similarity">
    <text evidence="1">Belongs to the NRAP family.</text>
</comment>
<feature type="non-terminal residue" evidence="3">
    <location>
        <position position="280"/>
    </location>
</feature>
<dbReference type="Pfam" id="PF17403">
    <property type="entry name" value="Nrap_D2"/>
    <property type="match status" value="1"/>
</dbReference>
<protein>
    <recommendedName>
        <fullName evidence="1">Nucleolar protein 6</fullName>
    </recommendedName>
</protein>
<dbReference type="AlphaFoldDB" id="A0A2G9TCJ0"/>
<organism evidence="3 4">
    <name type="scientific">Teladorsagia circumcincta</name>
    <name type="common">Brown stomach worm</name>
    <name type="synonym">Ostertagia circumcincta</name>
    <dbReference type="NCBI Taxonomy" id="45464"/>
    <lineage>
        <taxon>Eukaryota</taxon>
        <taxon>Metazoa</taxon>
        <taxon>Ecdysozoa</taxon>
        <taxon>Nematoda</taxon>
        <taxon>Chromadorea</taxon>
        <taxon>Rhabditida</taxon>
        <taxon>Rhabditina</taxon>
        <taxon>Rhabditomorpha</taxon>
        <taxon>Strongyloidea</taxon>
        <taxon>Trichostrongylidae</taxon>
        <taxon>Teladorsagia</taxon>
    </lineage>
</organism>
<dbReference type="GO" id="GO:0003723">
    <property type="term" value="F:RNA binding"/>
    <property type="evidence" value="ECO:0007669"/>
    <property type="project" value="UniProtKB-KW"/>
</dbReference>
<dbReference type="PANTHER" id="PTHR17972">
    <property type="entry name" value="NUCLEOLAR RNA-ASSOCIATED PROTEIN"/>
    <property type="match status" value="1"/>
</dbReference>
<gene>
    <name evidence="3" type="ORF">TELCIR_22913</name>
</gene>
<evidence type="ECO:0000313" key="3">
    <source>
        <dbReference type="EMBL" id="PIO55699.1"/>
    </source>
</evidence>
<name>A0A2G9TCJ0_TELCI</name>
<accession>A0A2G9TCJ0</accession>
<proteinExistence type="inferred from homology"/>
<keyword evidence="4" id="KW-1185">Reference proteome</keyword>
<feature type="domain" description="Nrap protein" evidence="2">
    <location>
        <begin position="79"/>
        <end position="208"/>
    </location>
</feature>
<dbReference type="InterPro" id="IPR005554">
    <property type="entry name" value="NOL6/Upt22"/>
</dbReference>
<evidence type="ECO:0000313" key="4">
    <source>
        <dbReference type="Proteomes" id="UP000230423"/>
    </source>
</evidence>
<dbReference type="GO" id="GO:0034456">
    <property type="term" value="C:UTP-C complex"/>
    <property type="evidence" value="ECO:0007669"/>
    <property type="project" value="TreeGrafter"/>
</dbReference>
<comment type="subcellular location">
    <subcellularLocation>
        <location evidence="1">Nucleus</location>
        <location evidence="1">Nucleolus</location>
    </subcellularLocation>
</comment>
<sequence length="280" mass="31857">NTGSGKVLIHFGAAESTLAKTSRFAPIFSNLRASTIYASVTDKDEEPTPFYNQKVLRTVLESAMFRRVSAELRHKETVTAALALANRWFTCRGFHEFDPVFLACFMAKLMEDNVVVKQQDLLTVLRNFFVAIVNWDTSTPAGFHPDDLEDDVITAHLTTFPVVFLDQTGYWNISSGISKESLVLVKTDLSRSLTVLGDCLAFDTLFLERHHFFSSFDHYFRLVLTPENLTSLLKTPDLLIDTVNEDDRLARSAAKFMKRIQECLVGRFDNVRMERLKDDK</sequence>